<dbReference type="EC" id="3.6.1.7" evidence="2"/>
<dbReference type="PANTHER" id="PTHR47268:SF4">
    <property type="entry name" value="ACYLPHOSPHATASE"/>
    <property type="match status" value="1"/>
</dbReference>
<dbReference type="PROSITE" id="PS00151">
    <property type="entry name" value="ACYLPHOSPHATASE_2"/>
    <property type="match status" value="1"/>
</dbReference>
<dbReference type="Gene3D" id="3.30.70.100">
    <property type="match status" value="1"/>
</dbReference>
<dbReference type="SUPFAM" id="SSF54975">
    <property type="entry name" value="Acylphosphatase/BLUF domain-like"/>
    <property type="match status" value="1"/>
</dbReference>
<organism evidence="2">
    <name type="scientific">mine drainage metagenome</name>
    <dbReference type="NCBI Taxonomy" id="410659"/>
    <lineage>
        <taxon>unclassified sequences</taxon>
        <taxon>metagenomes</taxon>
        <taxon>ecological metagenomes</taxon>
    </lineage>
</organism>
<dbReference type="GO" id="GO:0003998">
    <property type="term" value="F:acylphosphatase activity"/>
    <property type="evidence" value="ECO:0007669"/>
    <property type="project" value="UniProtKB-EC"/>
</dbReference>
<feature type="domain" description="Acylphosphatase-like" evidence="1">
    <location>
        <begin position="6"/>
        <end position="99"/>
    </location>
</feature>
<dbReference type="InterPro" id="IPR036046">
    <property type="entry name" value="Acylphosphatase-like_dom_sf"/>
</dbReference>
<dbReference type="InterPro" id="IPR017968">
    <property type="entry name" value="Acylphosphatase_CS"/>
</dbReference>
<name>T1BZ41_9ZZZZ</name>
<gene>
    <name evidence="2" type="ORF">B2A_04069</name>
</gene>
<reference evidence="2" key="2">
    <citation type="journal article" date="2014" name="ISME J.">
        <title>Microbial stratification in low pH oxic and suboxic macroscopic growths along an acid mine drainage.</title>
        <authorList>
            <person name="Mendez-Garcia C."/>
            <person name="Mesa V."/>
            <person name="Sprenger R.R."/>
            <person name="Richter M."/>
            <person name="Diez M.S."/>
            <person name="Solano J."/>
            <person name="Bargiela R."/>
            <person name="Golyshina O.V."/>
            <person name="Manteca A."/>
            <person name="Ramos J.L."/>
            <person name="Gallego J.R."/>
            <person name="Llorente I."/>
            <person name="Martins Dos Santos V.A."/>
            <person name="Jensen O.N."/>
            <person name="Pelaez A.I."/>
            <person name="Sanchez J."/>
            <person name="Ferrer M."/>
        </authorList>
    </citation>
    <scope>NUCLEOTIDE SEQUENCE</scope>
</reference>
<keyword evidence="2" id="KW-0378">Hydrolase</keyword>
<comment type="caution">
    <text evidence="2">The sequence shown here is derived from an EMBL/GenBank/DDBJ whole genome shotgun (WGS) entry which is preliminary data.</text>
</comment>
<dbReference type="PROSITE" id="PS51160">
    <property type="entry name" value="ACYLPHOSPHATASE_3"/>
    <property type="match status" value="1"/>
</dbReference>
<proteinExistence type="predicted"/>
<dbReference type="Pfam" id="PF00708">
    <property type="entry name" value="Acylphosphatase"/>
    <property type="match status" value="1"/>
</dbReference>
<dbReference type="PANTHER" id="PTHR47268">
    <property type="entry name" value="ACYLPHOSPHATASE"/>
    <property type="match status" value="1"/>
</dbReference>
<dbReference type="InterPro" id="IPR001792">
    <property type="entry name" value="Acylphosphatase-like_dom"/>
</dbReference>
<dbReference type="EMBL" id="AUZZ01002720">
    <property type="protein sequence ID" value="EQD59215.1"/>
    <property type="molecule type" value="Genomic_DNA"/>
</dbReference>
<sequence>MGGLIKIYMLVHGIVQGVGYRAYVKGQADKFSIKGYAKNLDDGSVEVFAIGSDDSIDAFANSIHINVEHGPDVFYIEKRKEGEEGFVDRGIYESFRIMK</sequence>
<dbReference type="AlphaFoldDB" id="T1BZ41"/>
<dbReference type="InterPro" id="IPR020456">
    <property type="entry name" value="Acylphosphatase"/>
</dbReference>
<evidence type="ECO:0000313" key="2">
    <source>
        <dbReference type="EMBL" id="EQD59215.1"/>
    </source>
</evidence>
<evidence type="ECO:0000259" key="1">
    <source>
        <dbReference type="PROSITE" id="PS51160"/>
    </source>
</evidence>
<reference evidence="2" key="1">
    <citation type="submission" date="2013-08" db="EMBL/GenBank/DDBJ databases">
        <authorList>
            <person name="Mendez C."/>
            <person name="Richter M."/>
            <person name="Ferrer M."/>
            <person name="Sanchez J."/>
        </authorList>
    </citation>
    <scope>NUCLEOTIDE SEQUENCE</scope>
</reference>
<accession>T1BZ41</accession>
<protein>
    <submittedName>
        <fullName evidence="2">Acylphosphatase domain protein</fullName>
        <ecNumber evidence="2">3.6.1.7</ecNumber>
    </submittedName>
</protein>